<gene>
    <name evidence="6" type="ORF">JJQ90_20480</name>
</gene>
<evidence type="ECO:0000256" key="4">
    <source>
        <dbReference type="ARBA" id="ARBA00023163"/>
    </source>
</evidence>
<accession>A0ABS6HCN5</accession>
<name>A0ABS6HCN5_9PROT</name>
<sequence length="294" mass="31761">MLHKLYPLSALRLFEAAGRRGGFTAAAEELGVTPSAVSHAIRSLEDRLGIPLFHRAPGGLKLTEAGVELLDETSRAMQGLSRVVERITRSRSSAGLTLSTGPTFASRWLVPRLAALRRRHPRISISISTERHWVDLADGDFDLAIRVAREPSGAGEWFHLAQERLVPVAAKALAGLPLADALRRVPAIHVTGLREDWHSWATARQIAPPDPAKGVRFDTAHLALEAVAEGAGVALARLPVCAADISSGRLVMLDEPTLSGSAYWLVARPGLLRQPDGRIFAQWLKEELSEAAAC</sequence>
<evidence type="ECO:0000256" key="3">
    <source>
        <dbReference type="ARBA" id="ARBA00023125"/>
    </source>
</evidence>
<dbReference type="InterPro" id="IPR058163">
    <property type="entry name" value="LysR-type_TF_proteobact-type"/>
</dbReference>
<dbReference type="Pfam" id="PF03466">
    <property type="entry name" value="LysR_substrate"/>
    <property type="match status" value="1"/>
</dbReference>
<feature type="domain" description="HTH lysR-type" evidence="5">
    <location>
        <begin position="6"/>
        <end position="63"/>
    </location>
</feature>
<keyword evidence="4" id="KW-0804">Transcription</keyword>
<dbReference type="PROSITE" id="PS50931">
    <property type="entry name" value="HTH_LYSR"/>
    <property type="match status" value="1"/>
</dbReference>
<dbReference type="PANTHER" id="PTHR30537">
    <property type="entry name" value="HTH-TYPE TRANSCRIPTIONAL REGULATOR"/>
    <property type="match status" value="1"/>
</dbReference>
<organism evidence="6 7">
    <name type="scientific">Falsiroseomonas oleicola</name>
    <dbReference type="NCBI Taxonomy" id="2801474"/>
    <lineage>
        <taxon>Bacteria</taxon>
        <taxon>Pseudomonadati</taxon>
        <taxon>Pseudomonadota</taxon>
        <taxon>Alphaproteobacteria</taxon>
        <taxon>Acetobacterales</taxon>
        <taxon>Roseomonadaceae</taxon>
        <taxon>Falsiroseomonas</taxon>
    </lineage>
</organism>
<evidence type="ECO:0000256" key="1">
    <source>
        <dbReference type="ARBA" id="ARBA00009437"/>
    </source>
</evidence>
<evidence type="ECO:0000313" key="6">
    <source>
        <dbReference type="EMBL" id="MBU8546111.1"/>
    </source>
</evidence>
<comment type="similarity">
    <text evidence="1">Belongs to the LysR transcriptional regulatory family.</text>
</comment>
<dbReference type="CDD" id="cd08432">
    <property type="entry name" value="PBP2_GcdR_TrpI_HvrB_AmpR_like"/>
    <property type="match status" value="1"/>
</dbReference>
<dbReference type="PANTHER" id="PTHR30537:SF26">
    <property type="entry name" value="GLYCINE CLEAVAGE SYSTEM TRANSCRIPTIONAL ACTIVATOR"/>
    <property type="match status" value="1"/>
</dbReference>
<evidence type="ECO:0000256" key="2">
    <source>
        <dbReference type="ARBA" id="ARBA00023015"/>
    </source>
</evidence>
<keyword evidence="3" id="KW-0238">DNA-binding</keyword>
<dbReference type="InterPro" id="IPR005119">
    <property type="entry name" value="LysR_subst-bd"/>
</dbReference>
<dbReference type="Proteomes" id="UP000689967">
    <property type="component" value="Unassembled WGS sequence"/>
</dbReference>
<protein>
    <submittedName>
        <fullName evidence="6">LysR family transcriptional regulator</fullName>
    </submittedName>
</protein>
<reference evidence="6 7" key="1">
    <citation type="submission" date="2021-01" db="EMBL/GenBank/DDBJ databases">
        <title>Roseomonas sp. nov, a bacterium isolated from an oil production mixture in Yumen Oilfield.</title>
        <authorList>
            <person name="Wu D."/>
        </authorList>
    </citation>
    <scope>NUCLEOTIDE SEQUENCE [LARGE SCALE GENOMIC DNA]</scope>
    <source>
        <strain evidence="6 7">ROY-5-3</strain>
    </source>
</reference>
<proteinExistence type="inferred from homology"/>
<evidence type="ECO:0000313" key="7">
    <source>
        <dbReference type="Proteomes" id="UP000689967"/>
    </source>
</evidence>
<evidence type="ECO:0000259" key="5">
    <source>
        <dbReference type="PROSITE" id="PS50931"/>
    </source>
</evidence>
<dbReference type="Pfam" id="PF00126">
    <property type="entry name" value="HTH_1"/>
    <property type="match status" value="1"/>
</dbReference>
<keyword evidence="7" id="KW-1185">Reference proteome</keyword>
<dbReference type="RefSeq" id="WP_216878116.1">
    <property type="nucleotide sequence ID" value="NZ_JAERQM010000006.1"/>
</dbReference>
<dbReference type="InterPro" id="IPR000847">
    <property type="entry name" value="LysR_HTH_N"/>
</dbReference>
<dbReference type="EMBL" id="JAERQM010000006">
    <property type="protein sequence ID" value="MBU8546111.1"/>
    <property type="molecule type" value="Genomic_DNA"/>
</dbReference>
<keyword evidence="2" id="KW-0805">Transcription regulation</keyword>
<comment type="caution">
    <text evidence="6">The sequence shown here is derived from an EMBL/GenBank/DDBJ whole genome shotgun (WGS) entry which is preliminary data.</text>
</comment>